<dbReference type="InterPro" id="IPR011009">
    <property type="entry name" value="Kinase-like_dom_sf"/>
</dbReference>
<dbReference type="AlphaFoldDB" id="A0A178IHB2"/>
<sequence length="306" mass="34750">MHLFDESPGQVSIPERESPAPPSAAKGPRGGGLDLSPADKIVYQLCLHYEDGDFAAGCVELLRAGKYGNARVYRYRDGKHDLVVKDFSHCPWWFRLTLGRFYVHRECLMRRLLQGVRGVAGEVHQLGPFSLAYGFVEGKSLAGLADENAQLPPEFFRRWHALTMAMHARGVAHLDMRNLGNILLGADGYPHVIDFQSALRLRSLPKFARRLLTDTDVSAILKGWLRLCPEPLDPKWAAFYKRFMRWRKFWIFKGYPLSRFFKKRRPAGEGIPDSHKTLNREEPKKTRDMEMAAAGEMTDDESSCGG</sequence>
<comment type="caution">
    <text evidence="2">The sequence shown here is derived from an EMBL/GenBank/DDBJ whole genome shotgun (WGS) entry which is preliminary data.</text>
</comment>
<feature type="compositionally biased region" description="Basic and acidic residues" evidence="1">
    <location>
        <begin position="272"/>
        <end position="290"/>
    </location>
</feature>
<dbReference type="RefSeq" id="WP_145928921.1">
    <property type="nucleotide sequence ID" value="NZ_CP109796.1"/>
</dbReference>
<dbReference type="SUPFAM" id="SSF56112">
    <property type="entry name" value="Protein kinase-like (PK-like)"/>
    <property type="match status" value="1"/>
</dbReference>
<dbReference type="OrthoDB" id="212517at2"/>
<accession>A0A178IHB2</accession>
<evidence type="ECO:0000313" key="3">
    <source>
        <dbReference type="Proteomes" id="UP000078486"/>
    </source>
</evidence>
<feature type="region of interest" description="Disordered" evidence="1">
    <location>
        <begin position="1"/>
        <end position="32"/>
    </location>
</feature>
<organism evidence="2 3">
    <name type="scientific">Termitidicoccus mucosus</name>
    <dbReference type="NCBI Taxonomy" id="1184151"/>
    <lineage>
        <taxon>Bacteria</taxon>
        <taxon>Pseudomonadati</taxon>
        <taxon>Verrucomicrobiota</taxon>
        <taxon>Opitutia</taxon>
        <taxon>Opitutales</taxon>
        <taxon>Opitutaceae</taxon>
        <taxon>Termitidicoccus</taxon>
    </lineage>
</organism>
<feature type="compositionally biased region" description="Acidic residues" evidence="1">
    <location>
        <begin position="297"/>
        <end position="306"/>
    </location>
</feature>
<evidence type="ECO:0008006" key="4">
    <source>
        <dbReference type="Google" id="ProtNLM"/>
    </source>
</evidence>
<proteinExistence type="predicted"/>
<dbReference type="EMBL" id="LRRQ01000127">
    <property type="protein sequence ID" value="OAM88446.1"/>
    <property type="molecule type" value="Genomic_DNA"/>
</dbReference>
<evidence type="ECO:0000313" key="2">
    <source>
        <dbReference type="EMBL" id="OAM88446.1"/>
    </source>
</evidence>
<evidence type="ECO:0000256" key="1">
    <source>
        <dbReference type="SAM" id="MobiDB-lite"/>
    </source>
</evidence>
<dbReference type="STRING" id="1184151.AW736_16520"/>
<keyword evidence="3" id="KW-1185">Reference proteome</keyword>
<gene>
    <name evidence="2" type="ORF">AW736_16520</name>
</gene>
<name>A0A178IHB2_9BACT</name>
<feature type="region of interest" description="Disordered" evidence="1">
    <location>
        <begin position="267"/>
        <end position="306"/>
    </location>
</feature>
<reference evidence="2 3" key="1">
    <citation type="submission" date="2016-01" db="EMBL/GenBank/DDBJ databases">
        <title>High potential of lignocellulose degradation of a new Verrucomicrobia species.</title>
        <authorList>
            <person name="Wang Y."/>
            <person name="Shi Y."/>
            <person name="Qiu Z."/>
            <person name="Liu S."/>
            <person name="Yang H."/>
        </authorList>
    </citation>
    <scope>NUCLEOTIDE SEQUENCE [LARGE SCALE GENOMIC DNA]</scope>
    <source>
        <strain evidence="2 3">TSB47</strain>
    </source>
</reference>
<dbReference type="Proteomes" id="UP000078486">
    <property type="component" value="Unassembled WGS sequence"/>
</dbReference>
<protein>
    <recommendedName>
        <fullName evidence="4">Serine/threonine protein kinase</fullName>
    </recommendedName>
</protein>